<sequence length="57" mass="6198">MTTEVDMKVPAFHSTEPSDLDVYHDNESCILAARIAVPHRAPGVDGRPWCTACASLD</sequence>
<organism evidence="1 2">
    <name type="scientific">Rhodococcus erythropolis</name>
    <name type="common">Arthrobacter picolinophilus</name>
    <dbReference type="NCBI Taxonomy" id="1833"/>
    <lineage>
        <taxon>Bacteria</taxon>
        <taxon>Bacillati</taxon>
        <taxon>Actinomycetota</taxon>
        <taxon>Actinomycetes</taxon>
        <taxon>Mycobacteriales</taxon>
        <taxon>Nocardiaceae</taxon>
        <taxon>Rhodococcus</taxon>
        <taxon>Rhodococcus erythropolis group</taxon>
    </lineage>
</organism>
<proteinExistence type="predicted"/>
<comment type="caution">
    <text evidence="1">The sequence shown here is derived from an EMBL/GenBank/DDBJ whole genome shotgun (WGS) entry which is preliminary data.</text>
</comment>
<name>A0A8I0ZSY2_RHOER</name>
<evidence type="ECO:0000313" key="2">
    <source>
        <dbReference type="Proteomes" id="UP000627573"/>
    </source>
</evidence>
<dbReference type="RefSeq" id="WP_155404261.1">
    <property type="nucleotide sequence ID" value="NZ_BHXB01000001.1"/>
</dbReference>
<dbReference type="AlphaFoldDB" id="A0A8I0ZSY2"/>
<keyword evidence="2" id="KW-1185">Reference proteome</keyword>
<protein>
    <submittedName>
        <fullName evidence="1">Uncharacterized protein</fullName>
    </submittedName>
</protein>
<evidence type="ECO:0000313" key="1">
    <source>
        <dbReference type="EMBL" id="MBH5142168.1"/>
    </source>
</evidence>
<gene>
    <name evidence="1" type="ORF">I3517_06010</name>
</gene>
<dbReference type="Proteomes" id="UP000627573">
    <property type="component" value="Unassembled WGS sequence"/>
</dbReference>
<accession>A0A8I0ZSY2</accession>
<dbReference type="EMBL" id="JAECSB010000026">
    <property type="protein sequence ID" value="MBH5142168.1"/>
    <property type="molecule type" value="Genomic_DNA"/>
</dbReference>
<reference evidence="1 2" key="1">
    <citation type="submission" date="2020-12" db="EMBL/GenBank/DDBJ databases">
        <title>Draft genome sequence of furan degrading bacterial strain FUR100.</title>
        <authorList>
            <person name="Woiski C."/>
        </authorList>
    </citation>
    <scope>NUCLEOTIDE SEQUENCE [LARGE SCALE GENOMIC DNA]</scope>
    <source>
        <strain evidence="1 2">FUR100</strain>
    </source>
</reference>